<dbReference type="EMBL" id="LAZR01044044">
    <property type="protein sequence ID" value="KKL05606.1"/>
    <property type="molecule type" value="Genomic_DNA"/>
</dbReference>
<feature type="non-terminal residue" evidence="1">
    <location>
        <position position="1"/>
    </location>
</feature>
<sequence length="363" mass="40987">RWTGRFYVWSLEPRYRVGTTYGCDIMWSEVEYERALRQFAPTEEEEKVMALLGLDVGQVLWRRIRKKEQDKTDQPFLQEYPETLEGCFITSSGNYFASPDGVNHLESYRDMVRAPIDQRENLEWKSSMVSFNGPNLMIWQLPQPGAKYVAWGDCAGGGLSEKDDFSAIVVMEATRRMVVARLMVKVAPQEFAPMAAAVAMFYNKALLGGERDAYGSVCLALIQETYYPNLWYFIDPAHPPKIDQAVESAWAHPTQIRNRQLSALRGMVHDHSISIFDGAGVQQMGSFTLQKVAQKREGLKAAGKRGQKDDLVICMAGCAFIADEVAGLYNRSREEEKNKVTIVGKHGLVLGTQDMDAPPPWLR</sequence>
<dbReference type="AlphaFoldDB" id="A0A0F9CIS1"/>
<organism evidence="1">
    <name type="scientific">marine sediment metagenome</name>
    <dbReference type="NCBI Taxonomy" id="412755"/>
    <lineage>
        <taxon>unclassified sequences</taxon>
        <taxon>metagenomes</taxon>
        <taxon>ecological metagenomes</taxon>
    </lineage>
</organism>
<comment type="caution">
    <text evidence="1">The sequence shown here is derived from an EMBL/GenBank/DDBJ whole genome shotgun (WGS) entry which is preliminary data.</text>
</comment>
<gene>
    <name evidence="1" type="ORF">LCGC14_2604340</name>
</gene>
<name>A0A0F9CIS1_9ZZZZ</name>
<evidence type="ECO:0008006" key="2">
    <source>
        <dbReference type="Google" id="ProtNLM"/>
    </source>
</evidence>
<evidence type="ECO:0000313" key="1">
    <source>
        <dbReference type="EMBL" id="KKL05606.1"/>
    </source>
</evidence>
<proteinExistence type="predicted"/>
<dbReference type="Gene3D" id="3.30.420.240">
    <property type="match status" value="1"/>
</dbReference>
<protein>
    <recommendedName>
        <fullName evidence="2">Terminase large subunit gp17-like C-terminal domain-containing protein</fullName>
    </recommendedName>
</protein>
<reference evidence="1" key="1">
    <citation type="journal article" date="2015" name="Nature">
        <title>Complex archaea that bridge the gap between prokaryotes and eukaryotes.</title>
        <authorList>
            <person name="Spang A."/>
            <person name="Saw J.H."/>
            <person name="Jorgensen S.L."/>
            <person name="Zaremba-Niedzwiedzka K."/>
            <person name="Martijn J."/>
            <person name="Lind A.E."/>
            <person name="van Eijk R."/>
            <person name="Schleper C."/>
            <person name="Guy L."/>
            <person name="Ettema T.J."/>
        </authorList>
    </citation>
    <scope>NUCLEOTIDE SEQUENCE</scope>
</reference>
<accession>A0A0F9CIS1</accession>